<keyword evidence="6" id="KW-0496">Mitochondrion</keyword>
<dbReference type="FunFam" id="1.25.10.10:FF:000369">
    <property type="entry name" value="Vimar"/>
    <property type="match status" value="1"/>
</dbReference>
<evidence type="ECO:0000256" key="3">
    <source>
        <dbReference type="ARBA" id="ARBA00004514"/>
    </source>
</evidence>
<sequence>MADELGRQIEGLSIALESKPENVSAALGSVISQIQSTGNALGDTTADALLDQLGVILGDIRKRKHLAEAARAVAEVAKSDLGREACFRRPSLINNLLALLTLLQEKDVEQNDETSLLNILTQTCRALGNICYENQIGRKLVLEFDGLATLMKVLEWSKSPHMTKSSGGDASVNTQWTTASRQLRNVSAGFLMNLLINQEEKQKETLKLGILDILRCFLELDAKDEEVATHVLLILGLLTDCDCEREIMGEKLCRAVVHVLGASESPEVCEMCLDLLHGQAENETVKNHLAHAGLCEMLIGLLRKHQPMLSEDDESRNMMKVACDLIVLILTGDESMNHLYAEGKGGVFQEMVRWLESDDEDLQVTGVLAMGNFARTDKHCIQMVQQGVCKKLLNLVEKNNTSAGDIRLQHALLSALRNLAIPPQNKSSLLEDGLVGCVLPMASIPTFPVVFKLLGTLRMVIDGQEKAARELGQDKSLVARLVEWCATDDHPGVQGEANRLLAWLIKNSRQESVMNTILDAGGLPFIVNMVTAEHSVMQNEALLALVLLTATLVSKESVAESLKEAKIGSRIVSLLSGGGKKKAHDDGKESGISDVKREEIKQLQKEVLLNALTLIGELVKSDKIKQHLKESGIKQVLESLTEDTAKKQAQQLTKLLDSG</sequence>
<evidence type="ECO:0000313" key="8">
    <source>
        <dbReference type="Proteomes" id="UP000792457"/>
    </source>
</evidence>
<dbReference type="EMBL" id="KZ308389">
    <property type="protein sequence ID" value="KAG8228784.1"/>
    <property type="molecule type" value="Genomic_DNA"/>
</dbReference>
<comment type="subcellular location">
    <subcellularLocation>
        <location evidence="3">Cytoplasm</location>
        <location evidence="3">Cytosol</location>
    </subcellularLocation>
    <subcellularLocation>
        <location evidence="2">Endoplasmic reticulum</location>
    </subcellularLocation>
    <subcellularLocation>
        <location evidence="1">Mitochondrion</location>
    </subcellularLocation>
</comment>
<keyword evidence="8" id="KW-1185">Reference proteome</keyword>
<dbReference type="InterPro" id="IPR011989">
    <property type="entry name" value="ARM-like"/>
</dbReference>
<proteinExistence type="predicted"/>
<evidence type="ECO:0008006" key="9">
    <source>
        <dbReference type="Google" id="ProtNLM"/>
    </source>
</evidence>
<organism evidence="7 8">
    <name type="scientific">Ladona fulva</name>
    <name type="common">Scarce chaser dragonfly</name>
    <name type="synonym">Libellula fulva</name>
    <dbReference type="NCBI Taxonomy" id="123851"/>
    <lineage>
        <taxon>Eukaryota</taxon>
        <taxon>Metazoa</taxon>
        <taxon>Ecdysozoa</taxon>
        <taxon>Arthropoda</taxon>
        <taxon>Hexapoda</taxon>
        <taxon>Insecta</taxon>
        <taxon>Pterygota</taxon>
        <taxon>Palaeoptera</taxon>
        <taxon>Odonata</taxon>
        <taxon>Epiprocta</taxon>
        <taxon>Anisoptera</taxon>
        <taxon>Libelluloidea</taxon>
        <taxon>Libellulidae</taxon>
        <taxon>Ladona</taxon>
    </lineage>
</organism>
<evidence type="ECO:0000256" key="2">
    <source>
        <dbReference type="ARBA" id="ARBA00004240"/>
    </source>
</evidence>
<dbReference type="GO" id="GO:0005085">
    <property type="term" value="F:guanyl-nucleotide exchange factor activity"/>
    <property type="evidence" value="ECO:0007669"/>
    <property type="project" value="InterPro"/>
</dbReference>
<dbReference type="Gene3D" id="1.25.10.10">
    <property type="entry name" value="Leucine-rich Repeat Variant"/>
    <property type="match status" value="2"/>
</dbReference>
<dbReference type="OrthoDB" id="26149at2759"/>
<dbReference type="GO" id="GO:0005739">
    <property type="term" value="C:mitochondrion"/>
    <property type="evidence" value="ECO:0007669"/>
    <property type="project" value="UniProtKB-SubCell"/>
</dbReference>
<reference evidence="7" key="2">
    <citation type="submission" date="2017-10" db="EMBL/GenBank/DDBJ databases">
        <title>Ladona fulva Genome sequencing and assembly.</title>
        <authorList>
            <person name="Murali S."/>
            <person name="Richards S."/>
            <person name="Bandaranaike D."/>
            <person name="Bellair M."/>
            <person name="Blankenburg K."/>
            <person name="Chao H."/>
            <person name="Dinh H."/>
            <person name="Doddapaneni H."/>
            <person name="Dugan-Rocha S."/>
            <person name="Elkadiri S."/>
            <person name="Gnanaolivu R."/>
            <person name="Hernandez B."/>
            <person name="Skinner E."/>
            <person name="Javaid M."/>
            <person name="Lee S."/>
            <person name="Li M."/>
            <person name="Ming W."/>
            <person name="Munidasa M."/>
            <person name="Muniz J."/>
            <person name="Nguyen L."/>
            <person name="Hughes D."/>
            <person name="Osuji N."/>
            <person name="Pu L.-L."/>
            <person name="Puazo M."/>
            <person name="Qu C."/>
            <person name="Quiroz J."/>
            <person name="Raj R."/>
            <person name="Weissenberger G."/>
            <person name="Xin Y."/>
            <person name="Zou X."/>
            <person name="Han Y."/>
            <person name="Worley K."/>
            <person name="Muzny D."/>
            <person name="Gibbs R."/>
        </authorList>
    </citation>
    <scope>NUCLEOTIDE SEQUENCE</scope>
    <source>
        <strain evidence="7">Sampled in the wild</strain>
    </source>
</reference>
<dbReference type="SUPFAM" id="SSF48371">
    <property type="entry name" value="ARM repeat"/>
    <property type="match status" value="2"/>
</dbReference>
<dbReference type="GO" id="GO:0005829">
    <property type="term" value="C:cytosol"/>
    <property type="evidence" value="ECO:0007669"/>
    <property type="project" value="UniProtKB-SubCell"/>
</dbReference>
<evidence type="ECO:0000313" key="7">
    <source>
        <dbReference type="EMBL" id="KAG8228784.1"/>
    </source>
</evidence>
<evidence type="ECO:0000256" key="6">
    <source>
        <dbReference type="ARBA" id="ARBA00023128"/>
    </source>
</evidence>
<dbReference type="Proteomes" id="UP000792457">
    <property type="component" value="Unassembled WGS sequence"/>
</dbReference>
<dbReference type="InterPro" id="IPR000225">
    <property type="entry name" value="Armadillo"/>
</dbReference>
<keyword evidence="5" id="KW-0256">Endoplasmic reticulum</keyword>
<reference evidence="7" key="1">
    <citation type="submission" date="2013-04" db="EMBL/GenBank/DDBJ databases">
        <authorList>
            <person name="Qu J."/>
            <person name="Murali S.C."/>
            <person name="Bandaranaike D."/>
            <person name="Bellair M."/>
            <person name="Blankenburg K."/>
            <person name="Chao H."/>
            <person name="Dinh H."/>
            <person name="Doddapaneni H."/>
            <person name="Downs B."/>
            <person name="Dugan-Rocha S."/>
            <person name="Elkadiri S."/>
            <person name="Gnanaolivu R.D."/>
            <person name="Hernandez B."/>
            <person name="Javaid M."/>
            <person name="Jayaseelan J.C."/>
            <person name="Lee S."/>
            <person name="Li M."/>
            <person name="Ming W."/>
            <person name="Munidasa M."/>
            <person name="Muniz J."/>
            <person name="Nguyen L."/>
            <person name="Ongeri F."/>
            <person name="Osuji N."/>
            <person name="Pu L.-L."/>
            <person name="Puazo M."/>
            <person name="Qu C."/>
            <person name="Quiroz J."/>
            <person name="Raj R."/>
            <person name="Weissenberger G."/>
            <person name="Xin Y."/>
            <person name="Zou X."/>
            <person name="Han Y."/>
            <person name="Richards S."/>
            <person name="Worley K."/>
            <person name="Muzny D."/>
            <person name="Gibbs R."/>
        </authorList>
    </citation>
    <scope>NUCLEOTIDE SEQUENCE</scope>
    <source>
        <strain evidence="7">Sampled in the wild</strain>
    </source>
</reference>
<keyword evidence="4" id="KW-0963">Cytoplasm</keyword>
<protein>
    <recommendedName>
        <fullName evidence="9">Rap1 GTPase-GDP dissociation stimulator 1</fullName>
    </recommendedName>
</protein>
<dbReference type="InterPro" id="IPR016024">
    <property type="entry name" value="ARM-type_fold"/>
</dbReference>
<evidence type="ECO:0000256" key="1">
    <source>
        <dbReference type="ARBA" id="ARBA00004173"/>
    </source>
</evidence>
<comment type="caution">
    <text evidence="7">The sequence shown here is derived from an EMBL/GenBank/DDBJ whole genome shotgun (WGS) entry which is preliminary data.</text>
</comment>
<dbReference type="PANTHER" id="PTHR10957">
    <property type="entry name" value="RAP1 GTPASE-GDP DISSOCIATION STIMULATOR 1"/>
    <property type="match status" value="1"/>
</dbReference>
<evidence type="ECO:0000256" key="4">
    <source>
        <dbReference type="ARBA" id="ARBA00022490"/>
    </source>
</evidence>
<name>A0A8K0P2L2_LADFU</name>
<dbReference type="InterPro" id="IPR040144">
    <property type="entry name" value="RAP1GDS1"/>
</dbReference>
<dbReference type="AlphaFoldDB" id="A0A8K0P2L2"/>
<gene>
    <name evidence="7" type="ORF">J437_LFUL006663</name>
</gene>
<accession>A0A8K0P2L2</accession>
<dbReference type="SMART" id="SM00185">
    <property type="entry name" value="ARM"/>
    <property type="match status" value="4"/>
</dbReference>
<evidence type="ECO:0000256" key="5">
    <source>
        <dbReference type="ARBA" id="ARBA00022824"/>
    </source>
</evidence>
<dbReference type="GO" id="GO:0005783">
    <property type="term" value="C:endoplasmic reticulum"/>
    <property type="evidence" value="ECO:0007669"/>
    <property type="project" value="UniProtKB-SubCell"/>
</dbReference>